<dbReference type="Gene3D" id="3.80.10.10">
    <property type="entry name" value="Ribonuclease Inhibitor"/>
    <property type="match status" value="1"/>
</dbReference>
<accession>A0A7S3P5X4</accession>
<protein>
    <submittedName>
        <fullName evidence="2">Uncharacterized protein</fullName>
    </submittedName>
</protein>
<feature type="region of interest" description="Disordered" evidence="1">
    <location>
        <begin position="1"/>
        <end position="34"/>
    </location>
</feature>
<sequence>MGNPRHHRHHNHNDRQHHRQAQQQADEEEEEEDPSLPLIQDFCTALAYNTRLTGLYLRNCGITGPALCAIARACCRNTTLRVLDVRQLALVPAAAGANGTGTGGFPPAVLDSITQWKGIETLELDYAFTDVTEATALVQALQQNTSLVSGHLVLPPNDNGHRAAVQAVFTRNRWWKRARELLADHHPAIYDSSGGVWMHALARFGSGNRTTVAYTGATAAYFTLRERLSLWLENAAADDTQEILSQS</sequence>
<proteinExistence type="predicted"/>
<dbReference type="SUPFAM" id="SSF52047">
    <property type="entry name" value="RNI-like"/>
    <property type="match status" value="1"/>
</dbReference>
<dbReference type="AlphaFoldDB" id="A0A7S3P5X4"/>
<dbReference type="InterPro" id="IPR032675">
    <property type="entry name" value="LRR_dom_sf"/>
</dbReference>
<dbReference type="EMBL" id="HBIM01005944">
    <property type="protein sequence ID" value="CAE0407234.1"/>
    <property type="molecule type" value="Transcribed_RNA"/>
</dbReference>
<reference evidence="2" key="1">
    <citation type="submission" date="2021-01" db="EMBL/GenBank/DDBJ databases">
        <authorList>
            <person name="Corre E."/>
            <person name="Pelletier E."/>
            <person name="Niang G."/>
            <person name="Scheremetjew M."/>
            <person name="Finn R."/>
            <person name="Kale V."/>
            <person name="Holt S."/>
            <person name="Cochrane G."/>
            <person name="Meng A."/>
            <person name="Brown T."/>
            <person name="Cohen L."/>
        </authorList>
    </citation>
    <scope>NUCLEOTIDE SEQUENCE</scope>
    <source>
        <strain evidence="2">CCMP127</strain>
    </source>
</reference>
<feature type="compositionally biased region" description="Basic residues" evidence="1">
    <location>
        <begin position="1"/>
        <end position="20"/>
    </location>
</feature>
<evidence type="ECO:0000313" key="2">
    <source>
        <dbReference type="EMBL" id="CAE0407234.1"/>
    </source>
</evidence>
<evidence type="ECO:0000256" key="1">
    <source>
        <dbReference type="SAM" id="MobiDB-lite"/>
    </source>
</evidence>
<name>A0A7S3P5X4_9STRA</name>
<organism evidence="2">
    <name type="scientific">Amphora coffeiformis</name>
    <dbReference type="NCBI Taxonomy" id="265554"/>
    <lineage>
        <taxon>Eukaryota</taxon>
        <taxon>Sar</taxon>
        <taxon>Stramenopiles</taxon>
        <taxon>Ochrophyta</taxon>
        <taxon>Bacillariophyta</taxon>
        <taxon>Bacillariophyceae</taxon>
        <taxon>Bacillariophycidae</taxon>
        <taxon>Thalassiophysales</taxon>
        <taxon>Catenulaceae</taxon>
        <taxon>Amphora</taxon>
    </lineage>
</organism>
<gene>
    <name evidence="2" type="ORF">ACOF00016_LOCUS5061</name>
</gene>
<feature type="compositionally biased region" description="Acidic residues" evidence="1">
    <location>
        <begin position="25"/>
        <end position="34"/>
    </location>
</feature>